<name>A0AA40C043_9PEZI</name>
<accession>A0AA40C043</accession>
<proteinExistence type="predicted"/>
<sequence length="142" mass="15324">MHTAENGLCWLSMFRNPAVVSGFPILCRPHEVEGLEMTPSIMAALLKSIRVVDFRGATFIKSFPSMLAATSVVSGMVLWHHFFDPEGGYMACSGPRVLLPSPKTTVGIGSIQESQHVVGWCESVKNSVGAPGANYNIRVVCT</sequence>
<protein>
    <submittedName>
        <fullName evidence="1">Uncharacterized protein</fullName>
    </submittedName>
</protein>
<reference evidence="1" key="1">
    <citation type="submission" date="2023-06" db="EMBL/GenBank/DDBJ databases">
        <title>Genome-scale phylogeny and comparative genomics of the fungal order Sordariales.</title>
        <authorList>
            <consortium name="Lawrence Berkeley National Laboratory"/>
            <person name="Hensen N."/>
            <person name="Bonometti L."/>
            <person name="Westerberg I."/>
            <person name="Brannstrom I.O."/>
            <person name="Guillou S."/>
            <person name="Cros-Aarteil S."/>
            <person name="Calhoun S."/>
            <person name="Haridas S."/>
            <person name="Kuo A."/>
            <person name="Mondo S."/>
            <person name="Pangilinan J."/>
            <person name="Riley R."/>
            <person name="Labutti K."/>
            <person name="Andreopoulos B."/>
            <person name="Lipzen A."/>
            <person name="Chen C."/>
            <person name="Yanf M."/>
            <person name="Daum C."/>
            <person name="Ng V."/>
            <person name="Clum A."/>
            <person name="Steindorff A."/>
            <person name="Ohm R."/>
            <person name="Martin F."/>
            <person name="Silar P."/>
            <person name="Natvig D."/>
            <person name="Lalanne C."/>
            <person name="Gautier V."/>
            <person name="Ament-Velasquez S.L."/>
            <person name="Kruys A."/>
            <person name="Hutchinson M.I."/>
            <person name="Powell A.J."/>
            <person name="Barry K."/>
            <person name="Miller A.N."/>
            <person name="Grigoriev I.V."/>
            <person name="Debuchy R."/>
            <person name="Gladieux P."/>
            <person name="Thoren M.H."/>
            <person name="Johannesson H."/>
        </authorList>
    </citation>
    <scope>NUCLEOTIDE SEQUENCE</scope>
    <source>
        <strain evidence="1">CBS 606.72</strain>
    </source>
</reference>
<keyword evidence="2" id="KW-1185">Reference proteome</keyword>
<evidence type="ECO:0000313" key="2">
    <source>
        <dbReference type="Proteomes" id="UP001175000"/>
    </source>
</evidence>
<dbReference type="AlphaFoldDB" id="A0AA40C043"/>
<organism evidence="1 2">
    <name type="scientific">Immersiella caudata</name>
    <dbReference type="NCBI Taxonomy" id="314043"/>
    <lineage>
        <taxon>Eukaryota</taxon>
        <taxon>Fungi</taxon>
        <taxon>Dikarya</taxon>
        <taxon>Ascomycota</taxon>
        <taxon>Pezizomycotina</taxon>
        <taxon>Sordariomycetes</taxon>
        <taxon>Sordariomycetidae</taxon>
        <taxon>Sordariales</taxon>
        <taxon>Lasiosphaeriaceae</taxon>
        <taxon>Immersiella</taxon>
    </lineage>
</organism>
<dbReference type="EMBL" id="JAULSU010000004">
    <property type="protein sequence ID" value="KAK0620436.1"/>
    <property type="molecule type" value="Genomic_DNA"/>
</dbReference>
<comment type="caution">
    <text evidence="1">The sequence shown here is derived from an EMBL/GenBank/DDBJ whole genome shotgun (WGS) entry which is preliminary data.</text>
</comment>
<evidence type="ECO:0000313" key="1">
    <source>
        <dbReference type="EMBL" id="KAK0620436.1"/>
    </source>
</evidence>
<gene>
    <name evidence="1" type="ORF">B0T14DRAFT_232082</name>
</gene>
<dbReference type="Proteomes" id="UP001175000">
    <property type="component" value="Unassembled WGS sequence"/>
</dbReference>